<dbReference type="Proteomes" id="UP000252167">
    <property type="component" value="Unassembled WGS sequence"/>
</dbReference>
<dbReference type="Gene3D" id="3.50.50.60">
    <property type="entry name" value="FAD/NAD(P)-binding domain"/>
    <property type="match status" value="1"/>
</dbReference>
<keyword evidence="9" id="KW-1185">Reference proteome</keyword>
<dbReference type="EC" id="1.4.3.19" evidence="5"/>
<organism evidence="8 9">
    <name type="scientific">Glutamicibacter soli</name>
    <dbReference type="NCBI Taxonomy" id="453836"/>
    <lineage>
        <taxon>Bacteria</taxon>
        <taxon>Bacillati</taxon>
        <taxon>Actinomycetota</taxon>
        <taxon>Actinomycetes</taxon>
        <taxon>Micrococcales</taxon>
        <taxon>Micrococcaceae</taxon>
        <taxon>Glutamicibacter</taxon>
    </lineage>
</organism>
<protein>
    <recommendedName>
        <fullName evidence="5">glycine oxidase</fullName>
        <ecNumber evidence="5">1.4.3.19</ecNumber>
    </recommendedName>
</protein>
<dbReference type="Gene3D" id="3.30.9.10">
    <property type="entry name" value="D-Amino Acid Oxidase, subunit A, domain 2"/>
    <property type="match status" value="1"/>
</dbReference>
<dbReference type="InterPro" id="IPR006076">
    <property type="entry name" value="FAD-dep_OxRdtase"/>
</dbReference>
<sequence>MHVAIIGAGIIGLSTAFELRSRGCEVTVIDPDPGQGASRAAAGMLAPAAETTWGHGILHELLGASNQAYPDFVQRIEQATGRRPDYLQNATLVVAAEPADRDALHELVQLQTSLGFSAQTLLPSAARRLEPALASNIAGAVRCAGDHQIDPRSVVAILAGHLDAQLVREPAVELLQRAGTTHAVRTGSGRIIEADQVVLAAGLGTVAGTPELPLRPVYGDIFRLQGPAGPRLLTHTVRGIVRRDPVYLVPRADGSLVLGASSREDGNEAVNIGQMHKLLDNARRLVPGIVDCSLNEVIARARPGTPDDRPLIGRLDDGMVLSTGYSRHGVLLTPFGSSLTADLVLSQPPHAEHARAVDPARFSGGSAPDPAGLSRAEPSRTDPSRLAPTRMELHP</sequence>
<evidence type="ECO:0000313" key="9">
    <source>
        <dbReference type="Proteomes" id="UP000252167"/>
    </source>
</evidence>
<comment type="pathway">
    <text evidence="1">Cofactor biosynthesis; thiamine diphosphate biosynthesis.</text>
</comment>
<dbReference type="GO" id="GO:0050660">
    <property type="term" value="F:flavin adenine dinucleotide binding"/>
    <property type="evidence" value="ECO:0007669"/>
    <property type="project" value="InterPro"/>
</dbReference>
<dbReference type="AlphaFoldDB" id="A0A365YP28"/>
<evidence type="ECO:0000259" key="7">
    <source>
        <dbReference type="Pfam" id="PF01266"/>
    </source>
</evidence>
<evidence type="ECO:0000256" key="5">
    <source>
        <dbReference type="ARBA" id="ARBA00050018"/>
    </source>
</evidence>
<dbReference type="Pfam" id="PF01266">
    <property type="entry name" value="DAO"/>
    <property type="match status" value="1"/>
</dbReference>
<feature type="region of interest" description="Disordered" evidence="6">
    <location>
        <begin position="350"/>
        <end position="395"/>
    </location>
</feature>
<dbReference type="PANTHER" id="PTHR13847:SF289">
    <property type="entry name" value="GLYCINE OXIDASE"/>
    <property type="match status" value="1"/>
</dbReference>
<keyword evidence="3" id="KW-0560">Oxidoreductase</keyword>
<reference evidence="8 9" key="1">
    <citation type="submission" date="2018-01" db="EMBL/GenBank/DDBJ databases">
        <title>Glutamicibacter soli strain NHPC-3 Whole genome sequence and assembly.</title>
        <authorList>
            <person name="Choudhury P."/>
            <person name="Gupta D."/>
            <person name="Sengupta K."/>
            <person name="Jawed A."/>
            <person name="Sultana N."/>
            <person name="Saha P."/>
        </authorList>
    </citation>
    <scope>NUCLEOTIDE SEQUENCE [LARGE SCALE GENOMIC DNA]</scope>
    <source>
        <strain evidence="8 9">NHPC-3</strain>
    </source>
</reference>
<evidence type="ECO:0000256" key="6">
    <source>
        <dbReference type="SAM" id="MobiDB-lite"/>
    </source>
</evidence>
<feature type="domain" description="FAD dependent oxidoreductase" evidence="7">
    <location>
        <begin position="2"/>
        <end position="343"/>
    </location>
</feature>
<keyword evidence="2" id="KW-0784">Thiamine biosynthesis</keyword>
<dbReference type="InterPro" id="IPR036188">
    <property type="entry name" value="FAD/NAD-bd_sf"/>
</dbReference>
<name>A0A365YP28_9MICC</name>
<gene>
    <name evidence="8" type="primary">thiO</name>
    <name evidence="8" type="ORF">C1H84_03280</name>
</gene>
<evidence type="ECO:0000313" key="8">
    <source>
        <dbReference type="EMBL" id="RBM04408.1"/>
    </source>
</evidence>
<dbReference type="GO" id="GO:0009229">
    <property type="term" value="P:thiamine diphosphate biosynthetic process"/>
    <property type="evidence" value="ECO:0007669"/>
    <property type="project" value="UniProtKB-UniPathway"/>
</dbReference>
<dbReference type="SUPFAM" id="SSF51905">
    <property type="entry name" value="FAD/NAD(P)-binding domain"/>
    <property type="match status" value="1"/>
</dbReference>
<evidence type="ECO:0000256" key="3">
    <source>
        <dbReference type="ARBA" id="ARBA00023002"/>
    </source>
</evidence>
<comment type="caution">
    <text evidence="8">The sequence shown here is derived from an EMBL/GenBank/DDBJ whole genome shotgun (WGS) entry which is preliminary data.</text>
</comment>
<dbReference type="GO" id="GO:0009228">
    <property type="term" value="P:thiamine biosynthetic process"/>
    <property type="evidence" value="ECO:0007669"/>
    <property type="project" value="UniProtKB-KW"/>
</dbReference>
<dbReference type="GO" id="GO:0005737">
    <property type="term" value="C:cytoplasm"/>
    <property type="evidence" value="ECO:0007669"/>
    <property type="project" value="TreeGrafter"/>
</dbReference>
<dbReference type="NCBIfam" id="TIGR02352">
    <property type="entry name" value="thiamin_ThiO"/>
    <property type="match status" value="1"/>
</dbReference>
<dbReference type="GO" id="GO:0043799">
    <property type="term" value="F:glycine oxidase activity"/>
    <property type="evidence" value="ECO:0007669"/>
    <property type="project" value="UniProtKB-EC"/>
</dbReference>
<dbReference type="InterPro" id="IPR012727">
    <property type="entry name" value="Gly_oxidase_ThiO"/>
</dbReference>
<evidence type="ECO:0000256" key="2">
    <source>
        <dbReference type="ARBA" id="ARBA00022977"/>
    </source>
</evidence>
<proteinExistence type="predicted"/>
<dbReference type="UniPathway" id="UPA00060"/>
<comment type="catalytic activity">
    <reaction evidence="4">
        <text>glycine + O2 + H2O = glyoxylate + H2O2 + NH4(+)</text>
        <dbReference type="Rhea" id="RHEA:11532"/>
        <dbReference type="ChEBI" id="CHEBI:15377"/>
        <dbReference type="ChEBI" id="CHEBI:15379"/>
        <dbReference type="ChEBI" id="CHEBI:16240"/>
        <dbReference type="ChEBI" id="CHEBI:28938"/>
        <dbReference type="ChEBI" id="CHEBI:36655"/>
        <dbReference type="ChEBI" id="CHEBI:57305"/>
        <dbReference type="EC" id="1.4.3.19"/>
    </reaction>
</comment>
<accession>A0A365YP28</accession>
<evidence type="ECO:0000256" key="4">
    <source>
        <dbReference type="ARBA" id="ARBA00049872"/>
    </source>
</evidence>
<evidence type="ECO:0000256" key="1">
    <source>
        <dbReference type="ARBA" id="ARBA00004948"/>
    </source>
</evidence>
<dbReference type="SUPFAM" id="SSF54373">
    <property type="entry name" value="FAD-linked reductases, C-terminal domain"/>
    <property type="match status" value="1"/>
</dbReference>
<dbReference type="EMBL" id="POAF01000001">
    <property type="protein sequence ID" value="RBM04408.1"/>
    <property type="molecule type" value="Genomic_DNA"/>
</dbReference>
<dbReference type="PANTHER" id="PTHR13847">
    <property type="entry name" value="SARCOSINE DEHYDROGENASE-RELATED"/>
    <property type="match status" value="1"/>
</dbReference>